<dbReference type="InterPro" id="IPR004154">
    <property type="entry name" value="Anticodon-bd"/>
</dbReference>
<dbReference type="PANTHER" id="PTHR10745">
    <property type="entry name" value="GLYCYL-TRNA SYNTHETASE/DNA POLYMERASE SUBUNIT GAMMA-2"/>
    <property type="match status" value="1"/>
</dbReference>
<dbReference type="AlphaFoldDB" id="A0A9P0DGJ3"/>
<protein>
    <recommendedName>
        <fullName evidence="1">Anticodon-binding domain-containing protein</fullName>
    </recommendedName>
</protein>
<dbReference type="EMBL" id="OU896707">
    <property type="protein sequence ID" value="CAH1116035.1"/>
    <property type="molecule type" value="Genomic_DNA"/>
</dbReference>
<feature type="domain" description="Anticodon-binding" evidence="1">
    <location>
        <begin position="275"/>
        <end position="357"/>
    </location>
</feature>
<name>A0A9P0DGJ3_PHACE</name>
<reference evidence="2" key="1">
    <citation type="submission" date="2022-01" db="EMBL/GenBank/DDBJ databases">
        <authorList>
            <person name="King R."/>
        </authorList>
    </citation>
    <scope>NUCLEOTIDE SEQUENCE</scope>
</reference>
<dbReference type="InterPro" id="IPR027031">
    <property type="entry name" value="Gly-tRNA_synthase/POLG2"/>
</dbReference>
<dbReference type="OrthoDB" id="5394539at2759"/>
<organism evidence="2 3">
    <name type="scientific">Phaedon cochleariae</name>
    <name type="common">Mustard beetle</name>
    <dbReference type="NCBI Taxonomy" id="80249"/>
    <lineage>
        <taxon>Eukaryota</taxon>
        <taxon>Metazoa</taxon>
        <taxon>Ecdysozoa</taxon>
        <taxon>Arthropoda</taxon>
        <taxon>Hexapoda</taxon>
        <taxon>Insecta</taxon>
        <taxon>Pterygota</taxon>
        <taxon>Neoptera</taxon>
        <taxon>Endopterygota</taxon>
        <taxon>Coleoptera</taxon>
        <taxon>Polyphaga</taxon>
        <taxon>Cucujiformia</taxon>
        <taxon>Chrysomeloidea</taxon>
        <taxon>Chrysomelidae</taxon>
        <taxon>Chrysomelinae</taxon>
        <taxon>Chrysomelini</taxon>
        <taxon>Phaedon</taxon>
    </lineage>
</organism>
<keyword evidence="3" id="KW-1185">Reference proteome</keyword>
<dbReference type="GO" id="GO:0005739">
    <property type="term" value="C:mitochondrion"/>
    <property type="evidence" value="ECO:0007669"/>
    <property type="project" value="TreeGrafter"/>
</dbReference>
<dbReference type="InterPro" id="IPR045864">
    <property type="entry name" value="aa-tRNA-synth_II/BPL/LPL"/>
</dbReference>
<accession>A0A9P0DGJ3</accession>
<dbReference type="Proteomes" id="UP001153737">
    <property type="component" value="Chromosome 1"/>
</dbReference>
<sequence>MLNKILELASKNGLLKKTLLPKVKIDQFNIGPIGLLLQNNLKLEWFYNVIINKDITVFPSDNNMSDTFDYAKDFCSQKLPFGIAEMKAYKKSYNSDEIIEYYKKAIDTEKLCFEDLLRHEENMLMKCTIFITPNNSTSFFHQWQRQRRMWWRKFSASPGKYSLSDIRSEEDGTQFVEISAKYDWGSQSLETLVLDKQDRNYSSNQLQFKEKKFMQAHTITSQVNLSTILLNSICDAFDEAPFQDKKRLLFRFHRKLAPYKISFALSGSNQASLAELNDLAMYLCKQLRSNHISTLFIPNSSRLTLDSQYQQYDQLGIPYTVLLNGNTLKNGIISLRSRDTTLKEQIHVTELVPYVEKLYRNY</sequence>
<gene>
    <name evidence="2" type="ORF">PHAECO_LOCUS437</name>
</gene>
<evidence type="ECO:0000313" key="2">
    <source>
        <dbReference type="EMBL" id="CAH1116035.1"/>
    </source>
</evidence>
<dbReference type="SUPFAM" id="SSF52954">
    <property type="entry name" value="Class II aaRS ABD-related"/>
    <property type="match status" value="1"/>
</dbReference>
<dbReference type="Gene3D" id="3.30.930.10">
    <property type="entry name" value="Bira Bifunctional Protein, Domain 2"/>
    <property type="match status" value="1"/>
</dbReference>
<proteinExistence type="predicted"/>
<dbReference type="GO" id="GO:0006264">
    <property type="term" value="P:mitochondrial DNA replication"/>
    <property type="evidence" value="ECO:0007669"/>
    <property type="project" value="TreeGrafter"/>
</dbReference>
<dbReference type="SUPFAM" id="SSF55681">
    <property type="entry name" value="Class II aaRS and biotin synthetases"/>
    <property type="match status" value="1"/>
</dbReference>
<dbReference type="InterPro" id="IPR036621">
    <property type="entry name" value="Anticodon-bd_dom_sf"/>
</dbReference>
<dbReference type="PANTHER" id="PTHR10745:SF8">
    <property type="entry name" value="DNA POLYMERASE SUBUNIT GAMMA-2, MITOCHONDRIAL"/>
    <property type="match status" value="1"/>
</dbReference>
<evidence type="ECO:0000313" key="3">
    <source>
        <dbReference type="Proteomes" id="UP001153737"/>
    </source>
</evidence>
<evidence type="ECO:0000259" key="1">
    <source>
        <dbReference type="Pfam" id="PF03129"/>
    </source>
</evidence>
<dbReference type="Gene3D" id="3.40.50.800">
    <property type="entry name" value="Anticodon-binding domain"/>
    <property type="match status" value="1"/>
</dbReference>
<reference evidence="2" key="2">
    <citation type="submission" date="2022-10" db="EMBL/GenBank/DDBJ databases">
        <authorList>
            <consortium name="ENA_rothamsted_submissions"/>
            <consortium name="culmorum"/>
            <person name="King R."/>
        </authorList>
    </citation>
    <scope>NUCLEOTIDE SEQUENCE</scope>
</reference>
<dbReference type="Pfam" id="PF03129">
    <property type="entry name" value="HGTP_anticodon"/>
    <property type="match status" value="1"/>
</dbReference>